<feature type="domain" description="Dynamin N-terminal" evidence="7">
    <location>
        <begin position="57"/>
        <end position="224"/>
    </location>
</feature>
<comment type="subcellular location">
    <subcellularLocation>
        <location evidence="1">Membrane</location>
    </subcellularLocation>
</comment>
<dbReference type="OrthoDB" id="3650305at2"/>
<sequence length="664" mass="75551">MNSSVNQQQYEYFQEKRKIIESLIEKQLVLFSSLNMTGWKDTLHSLQERVLADNFKVLVLGEFKRGKSTFINALLGDEILPAYAKPCTAIINEVKWGEFPRALLHYEQSKDGSQLPPKPVSIKEIEQYVVIQDGLNEKEAIHSNPYEKIELFWPLVLCRNGVEIIDSPGLNENEIRQKITTDYLSRVDAILFVLSCEALASSSELNFIDNTLRSTGHEDIFFICNRFNMIRRKERESIKDYAFAKLAPRTQRGSDRVFFIDSLDALEGRLDGDEQRVASSGISQVEGELAKFLTTEKGRVKLLRPAMELRGGIREARRLIPEREALLRTDLNTLERRYAEAQEPLRQLEIQRQQIVTRIYNFLEDTKLSVKDQAISFYRELTDQKIPEWANNYTIQQPVEFFKLEFMTKQIERVVTEVTEYLSAQIEGELANWQRSQLQPLITRRLESLMTELDAKAQDFVRKLDDLRLQVSGTSVSTTDVESGKKVSAIERLLAAAGGYIIGGLGSAALGAVFGYEEMLKSILPQLAIGIATVVLVGFNPWVLIPAMMAGGMIQGMFKMKSTNEKIKKVVVQEYVNQIRQSSYQQSDEIANAVIAQLNEVKDTVDLGLGKEIQSVRDQVESVFTEKQKGQANVDQKLQQLQSIYQELNLVESQLDELINSLII</sequence>
<evidence type="ECO:0000256" key="6">
    <source>
        <dbReference type="SAM" id="Phobius"/>
    </source>
</evidence>
<dbReference type="GO" id="GO:0005525">
    <property type="term" value="F:GTP binding"/>
    <property type="evidence" value="ECO:0007669"/>
    <property type="project" value="UniProtKB-KW"/>
</dbReference>
<dbReference type="EMBL" id="DS989854">
    <property type="protein sequence ID" value="EDX74232.1"/>
    <property type="molecule type" value="Genomic_DNA"/>
</dbReference>
<keyword evidence="10" id="KW-1185">Reference proteome</keyword>
<dbReference type="CDD" id="cd09912">
    <property type="entry name" value="DLP_2"/>
    <property type="match status" value="1"/>
</dbReference>
<dbReference type="GO" id="GO:0016020">
    <property type="term" value="C:membrane"/>
    <property type="evidence" value="ECO:0007669"/>
    <property type="project" value="UniProtKB-SubCell"/>
</dbReference>
<evidence type="ECO:0000256" key="4">
    <source>
        <dbReference type="ARBA" id="ARBA00023134"/>
    </source>
</evidence>
<proteinExistence type="predicted"/>
<keyword evidence="6" id="KW-1133">Transmembrane helix</keyword>
<evidence type="ECO:0000256" key="2">
    <source>
        <dbReference type="ARBA" id="ARBA00022741"/>
    </source>
</evidence>
<dbReference type="InterPro" id="IPR027094">
    <property type="entry name" value="Mitofusin_fam"/>
</dbReference>
<evidence type="ECO:0000259" key="8">
    <source>
        <dbReference type="Pfam" id="PF21808"/>
    </source>
</evidence>
<evidence type="ECO:0000313" key="10">
    <source>
        <dbReference type="Proteomes" id="UP000003835"/>
    </source>
</evidence>
<evidence type="ECO:0000313" key="9">
    <source>
        <dbReference type="EMBL" id="EDX74232.1"/>
    </source>
</evidence>
<dbReference type="eggNOG" id="COG0699">
    <property type="taxonomic scope" value="Bacteria"/>
</dbReference>
<keyword evidence="2" id="KW-0547">Nucleotide-binding</keyword>
<keyword evidence="5 6" id="KW-0472">Membrane</keyword>
<keyword evidence="4" id="KW-0342">GTP-binding</keyword>
<dbReference type="PANTHER" id="PTHR10465:SF0">
    <property type="entry name" value="SARCALUMENIN"/>
    <property type="match status" value="1"/>
</dbReference>
<evidence type="ECO:0000256" key="3">
    <source>
        <dbReference type="ARBA" id="ARBA00022801"/>
    </source>
</evidence>
<dbReference type="HOGENOM" id="CLU_025039_0_0_3"/>
<dbReference type="Gene3D" id="3.40.50.300">
    <property type="entry name" value="P-loop containing nucleotide triphosphate hydrolases"/>
    <property type="match status" value="1"/>
</dbReference>
<evidence type="ECO:0000259" key="7">
    <source>
        <dbReference type="Pfam" id="PF00350"/>
    </source>
</evidence>
<dbReference type="RefSeq" id="WP_006102537.1">
    <property type="nucleotide sequence ID" value="NZ_DS989854.1"/>
</dbReference>
<reference evidence="9 10" key="1">
    <citation type="submission" date="2008-07" db="EMBL/GenBank/DDBJ databases">
        <authorList>
            <person name="Tandeau de Marsac N."/>
            <person name="Ferriera S."/>
            <person name="Johnson J."/>
            <person name="Kravitz S."/>
            <person name="Beeson K."/>
            <person name="Sutton G."/>
            <person name="Rogers Y.-H."/>
            <person name="Friedman R."/>
            <person name="Frazier M."/>
            <person name="Venter J.C."/>
        </authorList>
    </citation>
    <scope>NUCLEOTIDE SEQUENCE [LARGE SCALE GENOMIC DNA]</scope>
    <source>
        <strain evidence="9 10">PCC 7420</strain>
    </source>
</reference>
<gene>
    <name evidence="9" type="ORF">MC7420_4217</name>
</gene>
<accession>B4VV94</accession>
<keyword evidence="3" id="KW-0378">Hydrolase</keyword>
<dbReference type="Pfam" id="PF00350">
    <property type="entry name" value="Dynamin_N"/>
    <property type="match status" value="1"/>
</dbReference>
<feature type="transmembrane region" description="Helical" evidence="6">
    <location>
        <begin position="493"/>
        <end position="516"/>
    </location>
</feature>
<dbReference type="GO" id="GO:0003924">
    <property type="term" value="F:GTPase activity"/>
    <property type="evidence" value="ECO:0007669"/>
    <property type="project" value="InterPro"/>
</dbReference>
<dbReference type="PANTHER" id="PTHR10465">
    <property type="entry name" value="TRANSMEMBRANE GTPASE FZO1"/>
    <property type="match status" value="1"/>
</dbReference>
<name>B4VV94_9CYAN</name>
<dbReference type="STRING" id="118168.MC7420_4217"/>
<keyword evidence="6" id="KW-0812">Transmembrane</keyword>
<dbReference type="SUPFAM" id="SSF52540">
    <property type="entry name" value="P-loop containing nucleoside triphosphate hydrolases"/>
    <property type="match status" value="1"/>
</dbReference>
<dbReference type="AlphaFoldDB" id="B4VV94"/>
<evidence type="ECO:0000256" key="1">
    <source>
        <dbReference type="ARBA" id="ARBA00004370"/>
    </source>
</evidence>
<dbReference type="InterPro" id="IPR049399">
    <property type="entry name" value="BDLP-like_hel"/>
</dbReference>
<dbReference type="Proteomes" id="UP000003835">
    <property type="component" value="Unassembled WGS sequence"/>
</dbReference>
<organism evidence="9 10">
    <name type="scientific">Coleofasciculus chthonoplastes PCC 7420</name>
    <dbReference type="NCBI Taxonomy" id="118168"/>
    <lineage>
        <taxon>Bacteria</taxon>
        <taxon>Bacillati</taxon>
        <taxon>Cyanobacteriota</taxon>
        <taxon>Cyanophyceae</taxon>
        <taxon>Coleofasciculales</taxon>
        <taxon>Coleofasciculaceae</taxon>
        <taxon>Coleofasciculus</taxon>
    </lineage>
</organism>
<feature type="transmembrane region" description="Helical" evidence="6">
    <location>
        <begin position="528"/>
        <end position="551"/>
    </location>
</feature>
<feature type="domain" description="BDLP-like helical" evidence="8">
    <location>
        <begin position="266"/>
        <end position="641"/>
    </location>
</feature>
<dbReference type="InterPro" id="IPR045063">
    <property type="entry name" value="Dynamin_N"/>
</dbReference>
<protein>
    <submittedName>
        <fullName evidence="9">Dynamin family protein</fullName>
    </submittedName>
</protein>
<dbReference type="InterPro" id="IPR027417">
    <property type="entry name" value="P-loop_NTPase"/>
</dbReference>
<evidence type="ECO:0000256" key="5">
    <source>
        <dbReference type="ARBA" id="ARBA00023136"/>
    </source>
</evidence>
<dbReference type="Pfam" id="PF21808">
    <property type="entry name" value="Dynamin-like_hel_bact"/>
    <property type="match status" value="1"/>
</dbReference>